<accession>A0A7S0CIA6</accession>
<gene>
    <name evidence="1" type="ORF">PINE0816_LOCUS20112</name>
</gene>
<sequence>MKIVRLLMQIFSWQEARESLYRILTIQRLHYDKGHDLVEDTKELIRKVDYQILNFPTITDAISMGITQNIRNPFNDKCIKVSFLGPLSEDIKELQMELEPPENCSKLSGHKVSYA</sequence>
<proteinExistence type="predicted"/>
<dbReference type="AlphaFoldDB" id="A0A7S0CIA6"/>
<name>A0A7S0CIA6_9STRA</name>
<reference evidence="1" key="1">
    <citation type="submission" date="2021-01" db="EMBL/GenBank/DDBJ databases">
        <authorList>
            <person name="Corre E."/>
            <person name="Pelletier E."/>
            <person name="Niang G."/>
            <person name="Scheremetjew M."/>
            <person name="Finn R."/>
            <person name="Kale V."/>
            <person name="Holt S."/>
            <person name="Cochrane G."/>
            <person name="Meng A."/>
            <person name="Brown T."/>
            <person name="Cohen L."/>
        </authorList>
    </citation>
    <scope>NUCLEOTIDE SEQUENCE</scope>
    <source>
        <strain evidence="1">CCAP1064/1</strain>
    </source>
</reference>
<protein>
    <submittedName>
        <fullName evidence="1">Uncharacterized protein</fullName>
    </submittedName>
</protein>
<organism evidence="1">
    <name type="scientific">Proboscia inermis</name>
    <dbReference type="NCBI Taxonomy" id="420281"/>
    <lineage>
        <taxon>Eukaryota</taxon>
        <taxon>Sar</taxon>
        <taxon>Stramenopiles</taxon>
        <taxon>Ochrophyta</taxon>
        <taxon>Bacillariophyta</taxon>
        <taxon>Coscinodiscophyceae</taxon>
        <taxon>Rhizosoleniophycidae</taxon>
        <taxon>Rhizosoleniales</taxon>
        <taxon>Rhizosoleniaceae</taxon>
        <taxon>Proboscia</taxon>
    </lineage>
</organism>
<dbReference type="EMBL" id="HBEL01043146">
    <property type="protein sequence ID" value="CAD8423953.1"/>
    <property type="molecule type" value="Transcribed_RNA"/>
</dbReference>
<evidence type="ECO:0000313" key="1">
    <source>
        <dbReference type="EMBL" id="CAD8423953.1"/>
    </source>
</evidence>